<dbReference type="SUPFAM" id="SSF53756">
    <property type="entry name" value="UDP-Glycosyltransferase/glycogen phosphorylase"/>
    <property type="match status" value="1"/>
</dbReference>
<gene>
    <name evidence="1" type="ORF">UFOVP1085_49</name>
    <name evidence="2" type="ORF">UFOVP1439_12</name>
</gene>
<organism evidence="2">
    <name type="scientific">uncultured Caudovirales phage</name>
    <dbReference type="NCBI Taxonomy" id="2100421"/>
    <lineage>
        <taxon>Viruses</taxon>
        <taxon>Duplodnaviria</taxon>
        <taxon>Heunggongvirae</taxon>
        <taxon>Uroviricota</taxon>
        <taxon>Caudoviricetes</taxon>
        <taxon>Peduoviridae</taxon>
        <taxon>Maltschvirus</taxon>
        <taxon>Maltschvirus maltsch</taxon>
    </lineage>
</organism>
<dbReference type="Gene3D" id="3.40.50.2000">
    <property type="entry name" value="Glycogen Phosphorylase B"/>
    <property type="match status" value="1"/>
</dbReference>
<protein>
    <submittedName>
        <fullName evidence="2">Glycosyl transferases group 1</fullName>
    </submittedName>
</protein>
<name>A0A6J5SEY0_9CAUD</name>
<proteinExistence type="predicted"/>
<dbReference type="GO" id="GO:0016740">
    <property type="term" value="F:transferase activity"/>
    <property type="evidence" value="ECO:0007669"/>
    <property type="project" value="UniProtKB-KW"/>
</dbReference>
<reference evidence="2" key="1">
    <citation type="submission" date="2020-05" db="EMBL/GenBank/DDBJ databases">
        <authorList>
            <person name="Chiriac C."/>
            <person name="Salcher M."/>
            <person name="Ghai R."/>
            <person name="Kavagutti S V."/>
        </authorList>
    </citation>
    <scope>NUCLEOTIDE SEQUENCE</scope>
</reference>
<evidence type="ECO:0000313" key="1">
    <source>
        <dbReference type="EMBL" id="CAB4183294.1"/>
    </source>
</evidence>
<evidence type="ECO:0000313" key="2">
    <source>
        <dbReference type="EMBL" id="CAB4212387.1"/>
    </source>
</evidence>
<dbReference type="EMBL" id="LR797394">
    <property type="protein sequence ID" value="CAB4212387.1"/>
    <property type="molecule type" value="Genomic_DNA"/>
</dbReference>
<dbReference type="Pfam" id="PF13692">
    <property type="entry name" value="Glyco_trans_1_4"/>
    <property type="match status" value="1"/>
</dbReference>
<dbReference type="EMBL" id="LR797026">
    <property type="protein sequence ID" value="CAB4183294.1"/>
    <property type="molecule type" value="Genomic_DNA"/>
</dbReference>
<accession>A0A6J5SEY0</accession>
<keyword evidence="2" id="KW-0808">Transferase</keyword>
<sequence length="200" mass="22729">MTKTTKVPNSVGYFSAYYRGLEVLLNMWPKIREQIPTATLDVFYGWESWVALEGEDAFYHKMEEKFQELKDQGVTIHGRVSHVELAKAMKKIQVWAYPTQFPEIHCITALKAQEAFCYPVTTNVAALAETVQSGDKLATRKMYVDEYQQEKFVNKVVAALKEGKLGTPVPNTDWSDVAKQWDSAIEGIRNERTQSQAVTA</sequence>